<evidence type="ECO:0000313" key="3">
    <source>
        <dbReference type="EMBL" id="EFJ51888.1"/>
    </source>
</evidence>
<dbReference type="PROSITE" id="PS50011">
    <property type="entry name" value="PROTEIN_KINASE_DOM"/>
    <property type="match status" value="1"/>
</dbReference>
<dbReference type="EMBL" id="GL378326">
    <property type="protein sequence ID" value="EFJ51888.1"/>
    <property type="molecule type" value="Genomic_DNA"/>
</dbReference>
<dbReference type="SUPFAM" id="SSF56112">
    <property type="entry name" value="Protein kinase-like (PK-like)"/>
    <property type="match status" value="1"/>
</dbReference>
<dbReference type="OrthoDB" id="543893at2759"/>
<dbReference type="InterPro" id="IPR011009">
    <property type="entry name" value="Kinase-like_dom_sf"/>
</dbReference>
<organism evidence="4">
    <name type="scientific">Volvox carteri f. nagariensis</name>
    <dbReference type="NCBI Taxonomy" id="3068"/>
    <lineage>
        <taxon>Eukaryota</taxon>
        <taxon>Viridiplantae</taxon>
        <taxon>Chlorophyta</taxon>
        <taxon>core chlorophytes</taxon>
        <taxon>Chlorophyceae</taxon>
        <taxon>CS clade</taxon>
        <taxon>Chlamydomonadales</taxon>
        <taxon>Volvocaceae</taxon>
        <taxon>Volvox</taxon>
    </lineage>
</organism>
<dbReference type="STRING" id="3068.D8TLK3"/>
<accession>D8TLK3</accession>
<dbReference type="eggNOG" id="KOG0192">
    <property type="taxonomic scope" value="Eukaryota"/>
</dbReference>
<dbReference type="GeneID" id="9620124"/>
<protein>
    <recommendedName>
        <fullName evidence="2">Protein kinase domain-containing protein</fullName>
    </recommendedName>
</protein>
<dbReference type="InterPro" id="IPR051681">
    <property type="entry name" value="Ser/Thr_Kinases-Pseudokinases"/>
</dbReference>
<evidence type="ECO:0000259" key="2">
    <source>
        <dbReference type="PROSITE" id="PS50011"/>
    </source>
</evidence>
<keyword evidence="4" id="KW-1185">Reference proteome</keyword>
<name>D8TLK3_VOLCA</name>
<evidence type="ECO:0000313" key="4">
    <source>
        <dbReference type="Proteomes" id="UP000001058"/>
    </source>
</evidence>
<gene>
    <name evidence="3" type="ORF">VOLCADRAFT_87539</name>
</gene>
<dbReference type="Pfam" id="PF07714">
    <property type="entry name" value="PK_Tyr_Ser-Thr"/>
    <property type="match status" value="1"/>
</dbReference>
<dbReference type="Proteomes" id="UP000001058">
    <property type="component" value="Unassembled WGS sequence"/>
</dbReference>
<dbReference type="GO" id="GO:0004674">
    <property type="term" value="F:protein serine/threonine kinase activity"/>
    <property type="evidence" value="ECO:0007669"/>
    <property type="project" value="TreeGrafter"/>
</dbReference>
<sequence length="170" mass="19315">MISIVFSDFCKFWDSLEPPYMAPELYDITNNVVTDKSDMYSLGVLLWEMLSGLVPWQGCDPLVVAYAVTINQDRLPLSNIPPERLPHKLQRLMERLWDHDPLRRPAAAEVVKQLALIQQDVARQEGRQLVAASVQPQLQIHLDPQPQCEVPAQQPRQQQPQPQVDAEAAS</sequence>
<evidence type="ECO:0000256" key="1">
    <source>
        <dbReference type="SAM" id="MobiDB-lite"/>
    </source>
</evidence>
<feature type="region of interest" description="Disordered" evidence="1">
    <location>
        <begin position="142"/>
        <end position="170"/>
    </location>
</feature>
<reference evidence="3 4" key="1">
    <citation type="journal article" date="2010" name="Science">
        <title>Genomic analysis of organismal complexity in the multicellular green alga Volvox carteri.</title>
        <authorList>
            <person name="Prochnik S.E."/>
            <person name="Umen J."/>
            <person name="Nedelcu A.M."/>
            <person name="Hallmann A."/>
            <person name="Miller S.M."/>
            <person name="Nishii I."/>
            <person name="Ferris P."/>
            <person name="Kuo A."/>
            <person name="Mitros T."/>
            <person name="Fritz-Laylin L.K."/>
            <person name="Hellsten U."/>
            <person name="Chapman J."/>
            <person name="Simakov O."/>
            <person name="Rensing S.A."/>
            <person name="Terry A."/>
            <person name="Pangilinan J."/>
            <person name="Kapitonov V."/>
            <person name="Jurka J."/>
            <person name="Salamov A."/>
            <person name="Shapiro H."/>
            <person name="Schmutz J."/>
            <person name="Grimwood J."/>
            <person name="Lindquist E."/>
            <person name="Lucas S."/>
            <person name="Grigoriev I.V."/>
            <person name="Schmitt R."/>
            <person name="Kirk D."/>
            <person name="Rokhsar D.S."/>
        </authorList>
    </citation>
    <scope>NUCLEOTIDE SEQUENCE [LARGE SCALE GENOMIC DNA]</scope>
    <source>
        <strain evidence="4">f. Nagariensis / Eve</strain>
    </source>
</reference>
<dbReference type="GO" id="GO:0005524">
    <property type="term" value="F:ATP binding"/>
    <property type="evidence" value="ECO:0007669"/>
    <property type="project" value="InterPro"/>
</dbReference>
<dbReference type="PANTHER" id="PTHR44329:SF214">
    <property type="entry name" value="PROTEIN KINASE DOMAIN-CONTAINING PROTEIN"/>
    <property type="match status" value="1"/>
</dbReference>
<feature type="domain" description="Protein kinase" evidence="2">
    <location>
        <begin position="1"/>
        <end position="116"/>
    </location>
</feature>
<feature type="compositionally biased region" description="Low complexity" evidence="1">
    <location>
        <begin position="151"/>
        <end position="163"/>
    </location>
</feature>
<dbReference type="InterPro" id="IPR001245">
    <property type="entry name" value="Ser-Thr/Tyr_kinase_cat_dom"/>
</dbReference>
<dbReference type="AlphaFoldDB" id="D8TLK3"/>
<proteinExistence type="predicted"/>
<dbReference type="KEGG" id="vcn:VOLCADRAFT_87539"/>
<dbReference type="InParanoid" id="D8TLK3"/>
<dbReference type="InterPro" id="IPR000719">
    <property type="entry name" value="Prot_kinase_dom"/>
</dbReference>
<dbReference type="Gene3D" id="1.10.510.10">
    <property type="entry name" value="Transferase(Phosphotransferase) domain 1"/>
    <property type="match status" value="1"/>
</dbReference>
<dbReference type="RefSeq" id="XP_002947298.1">
    <property type="nucleotide sequence ID" value="XM_002947252.1"/>
</dbReference>
<dbReference type="PANTHER" id="PTHR44329">
    <property type="entry name" value="SERINE/THREONINE-PROTEIN KINASE TNNI3K-RELATED"/>
    <property type="match status" value="1"/>
</dbReference>